<dbReference type="InterPro" id="IPR011993">
    <property type="entry name" value="PH-like_dom_sf"/>
</dbReference>
<dbReference type="PROSITE" id="PS50009">
    <property type="entry name" value="RASGEF_CAT"/>
    <property type="match status" value="1"/>
</dbReference>
<dbReference type="InterPro" id="IPR023578">
    <property type="entry name" value="Ras_GEF_dom_sf"/>
</dbReference>
<feature type="compositionally biased region" description="Basic and acidic residues" evidence="3">
    <location>
        <begin position="448"/>
        <end position="457"/>
    </location>
</feature>
<dbReference type="Gene3D" id="2.30.29.30">
    <property type="entry name" value="Pleckstrin-homology domain (PH domain)/Phosphotyrosine-binding domain (PTB)"/>
    <property type="match status" value="1"/>
</dbReference>
<proteinExistence type="predicted"/>
<dbReference type="PANTHER" id="PTHR23113">
    <property type="entry name" value="GUANINE NUCLEOTIDE EXCHANGE FACTOR"/>
    <property type="match status" value="1"/>
</dbReference>
<dbReference type="eggNOG" id="KOG3417">
    <property type="taxonomic scope" value="Eukaryota"/>
</dbReference>
<evidence type="ECO:0000256" key="2">
    <source>
        <dbReference type="PROSITE-ProRule" id="PRU00168"/>
    </source>
</evidence>
<evidence type="ECO:0000256" key="1">
    <source>
        <dbReference type="ARBA" id="ARBA00022658"/>
    </source>
</evidence>
<dbReference type="STRING" id="81824.A9UQR8"/>
<dbReference type="GO" id="GO:0007265">
    <property type="term" value="P:Ras protein signal transduction"/>
    <property type="evidence" value="ECO:0000318"/>
    <property type="project" value="GO_Central"/>
</dbReference>
<dbReference type="PANTHER" id="PTHR23113:SF368">
    <property type="entry name" value="CELL DIVISION CONTROL PROTEIN 25"/>
    <property type="match status" value="1"/>
</dbReference>
<keyword evidence="1 2" id="KW-0344">Guanine-nucleotide releasing factor</keyword>
<reference evidence="6 7" key="1">
    <citation type="journal article" date="2008" name="Nature">
        <title>The genome of the choanoflagellate Monosiga brevicollis and the origin of metazoans.</title>
        <authorList>
            <consortium name="JGI Sequencing"/>
            <person name="King N."/>
            <person name="Westbrook M.J."/>
            <person name="Young S.L."/>
            <person name="Kuo A."/>
            <person name="Abedin M."/>
            <person name="Chapman J."/>
            <person name="Fairclough S."/>
            <person name="Hellsten U."/>
            <person name="Isogai Y."/>
            <person name="Letunic I."/>
            <person name="Marr M."/>
            <person name="Pincus D."/>
            <person name="Putnam N."/>
            <person name="Rokas A."/>
            <person name="Wright K.J."/>
            <person name="Zuzow R."/>
            <person name="Dirks W."/>
            <person name="Good M."/>
            <person name="Goodstein D."/>
            <person name="Lemons D."/>
            <person name="Li W."/>
            <person name="Lyons J.B."/>
            <person name="Morris A."/>
            <person name="Nichols S."/>
            <person name="Richter D.J."/>
            <person name="Salamov A."/>
            <person name="Bork P."/>
            <person name="Lim W.A."/>
            <person name="Manning G."/>
            <person name="Miller W.T."/>
            <person name="McGinnis W."/>
            <person name="Shapiro H."/>
            <person name="Tjian R."/>
            <person name="Grigoriev I.V."/>
            <person name="Rokhsar D."/>
        </authorList>
    </citation>
    <scope>NUCLEOTIDE SEQUENCE [LARGE SCALE GENOMIC DNA]</scope>
    <source>
        <strain evidence="7">MX1 / ATCC 50154</strain>
    </source>
</reference>
<feature type="region of interest" description="Disordered" evidence="3">
    <location>
        <begin position="427"/>
        <end position="483"/>
    </location>
</feature>
<feature type="compositionally biased region" description="Polar residues" evidence="3">
    <location>
        <begin position="466"/>
        <end position="479"/>
    </location>
</feature>
<feature type="domain" description="PH" evidence="4">
    <location>
        <begin position="492"/>
        <end position="603"/>
    </location>
</feature>
<evidence type="ECO:0000313" key="6">
    <source>
        <dbReference type="EMBL" id="EDQ93093.1"/>
    </source>
</evidence>
<evidence type="ECO:0000259" key="4">
    <source>
        <dbReference type="PROSITE" id="PS50003"/>
    </source>
</evidence>
<dbReference type="GO" id="GO:0005085">
    <property type="term" value="F:guanyl-nucleotide exchange factor activity"/>
    <property type="evidence" value="ECO:0000318"/>
    <property type="project" value="GO_Central"/>
</dbReference>
<name>A9UQR8_MONBE</name>
<dbReference type="Pfam" id="PF00617">
    <property type="entry name" value="RasGEF"/>
    <property type="match status" value="1"/>
</dbReference>
<sequence>MAATPTPTTPSRSRQLRLNRRRSCLAIDLEAMHSELTDEQLRLEEDAIFNAEETFASEFDDTLSAEERAKQQITDRIEKLIPPEDIAQQLTLLDIQSFRAISKKELVNCAWTRVDKMERAPNVMAMTHRFNNVGDTHDGQAQASTPFSADSPLPNRTPLPLFAQQISYWIARTILFGPDETRVDRLAHCIKLARKLHEYNNLHSLLAVMSGLHMTPVYRLQHTWQLLRDKYAERFERLEEFLSEDDNFATVREHLTTTKLPCIPYLGMFLTDLMHNKTASKREEAYGCAAGVQEQDRIFSQLEAFQASEYGFPVIGFVRDLLLSINIDEAQMQDLDNKHYQKSLEIEPRRKSDESQERTVDLPFRFVNGRLSAAVRTFKNSSLPFRSRTPNKGHRKTRSLGGAIVFWNTAPKAQEIVTTSAASSMANADSSALLEDEDDEPQSSAHSSRPDEMRDASDSEEDEAFTATSPLNEKQQPVSSLDMDAEQEQYGELIKEGHLRHREQRRLMAAYRSMYGHSWVRLRAKGVLIFKQRVNCKGQTRKEAFSDTPWLQVDVADLQLSVDPNSKHNSFHLAFDEGNRVIKFQANQDEYQEWIRAFSTTRATEDLAPWQVMCQVMKKQADTVTHLIWTDLGEQSDALTPLFADQSLNRTMGNTVSVGFYLLDETVPVAVLQPMEILHHICPVLKSLESTESLSNLLPAVFLHAHYMSLAVMADLLSGRALPPGERISREVSFAVDQPYGCSSATSTRDQQGLAPWEQDPQPEVGPTLTLAVGLYPGHWPHIEACVLTAWNSTQPPDEVVIGASEISFVHANKFLLQLNKAPLVHNRTVIIGRAAQLMAGPNRNAAVSQTMMRIVTVLDADDRVATQRHEIARYLFTKHDCHFIGHSARLVRIYSTDNSTILPCYAQLEDGANLRTDLTENVIKAYIPFAYAFHCGHAIFDRWHFGGDVMYTERKRAQDVEFDRTYVLNLKELGLRACVDERFLTYYLVKHSSRWKESKEAYEANKNAVQEVLEDA</sequence>
<dbReference type="InParanoid" id="A9UQR8"/>
<dbReference type="InterPro" id="IPR008937">
    <property type="entry name" value="Ras-like_GEF"/>
</dbReference>
<dbReference type="SUPFAM" id="SSF50729">
    <property type="entry name" value="PH domain-like"/>
    <property type="match status" value="1"/>
</dbReference>
<dbReference type="AlphaFoldDB" id="A9UQR8"/>
<dbReference type="SMART" id="SM00147">
    <property type="entry name" value="RasGEF"/>
    <property type="match status" value="1"/>
</dbReference>
<accession>A9UQR8</accession>
<dbReference type="InterPro" id="IPR001895">
    <property type="entry name" value="RASGEF_cat_dom"/>
</dbReference>
<gene>
    <name evidence="6" type="ORF">MONBRDRAFT_22496</name>
</gene>
<dbReference type="EMBL" id="CH991543">
    <property type="protein sequence ID" value="EDQ93093.1"/>
    <property type="molecule type" value="Genomic_DNA"/>
</dbReference>
<dbReference type="Proteomes" id="UP000001357">
    <property type="component" value="Unassembled WGS sequence"/>
</dbReference>
<dbReference type="RefSeq" id="XP_001742855.1">
    <property type="nucleotide sequence ID" value="XM_001742803.1"/>
</dbReference>
<organism evidence="6 7">
    <name type="scientific">Monosiga brevicollis</name>
    <name type="common">Choanoflagellate</name>
    <dbReference type="NCBI Taxonomy" id="81824"/>
    <lineage>
        <taxon>Eukaryota</taxon>
        <taxon>Choanoflagellata</taxon>
        <taxon>Craspedida</taxon>
        <taxon>Salpingoecidae</taxon>
        <taxon>Monosiga</taxon>
    </lineage>
</organism>
<dbReference type="GO" id="GO:0005886">
    <property type="term" value="C:plasma membrane"/>
    <property type="evidence" value="ECO:0000318"/>
    <property type="project" value="GO_Central"/>
</dbReference>
<dbReference type="CDD" id="cd00761">
    <property type="entry name" value="Glyco_tranf_GTA_type"/>
    <property type="match status" value="1"/>
</dbReference>
<keyword evidence="7" id="KW-1185">Reference proteome</keyword>
<dbReference type="KEGG" id="mbr:MONBRDRAFT_22496"/>
<protein>
    <recommendedName>
        <fullName evidence="8">Ras-GEF domain-containing protein</fullName>
    </recommendedName>
</protein>
<evidence type="ECO:0000259" key="5">
    <source>
        <dbReference type="PROSITE" id="PS50009"/>
    </source>
</evidence>
<feature type="domain" description="Ras-GEF" evidence="5">
    <location>
        <begin position="82"/>
        <end position="349"/>
    </location>
</feature>
<evidence type="ECO:0000256" key="3">
    <source>
        <dbReference type="SAM" id="MobiDB-lite"/>
    </source>
</evidence>
<dbReference type="FunCoup" id="A9UQR8">
    <property type="interactions" value="216"/>
</dbReference>
<evidence type="ECO:0000313" key="7">
    <source>
        <dbReference type="Proteomes" id="UP000001357"/>
    </source>
</evidence>
<dbReference type="InterPro" id="IPR036964">
    <property type="entry name" value="RASGEF_cat_dom_sf"/>
</dbReference>
<dbReference type="Gene3D" id="1.10.840.10">
    <property type="entry name" value="Ras guanine-nucleotide exchange factors catalytic domain"/>
    <property type="match status" value="1"/>
</dbReference>
<dbReference type="InterPro" id="IPR001849">
    <property type="entry name" value="PH_domain"/>
</dbReference>
<dbReference type="GeneID" id="5888046"/>
<evidence type="ECO:0008006" key="8">
    <source>
        <dbReference type="Google" id="ProtNLM"/>
    </source>
</evidence>
<dbReference type="PROSITE" id="PS50003">
    <property type="entry name" value="PH_DOMAIN"/>
    <property type="match status" value="1"/>
</dbReference>
<dbReference type="SUPFAM" id="SSF48366">
    <property type="entry name" value="Ras GEF"/>
    <property type="match status" value="1"/>
</dbReference>